<dbReference type="InterPro" id="IPR043502">
    <property type="entry name" value="DNA/RNA_pol_sf"/>
</dbReference>
<comment type="subcellular location">
    <subcellularLocation>
        <location evidence="1 17">Cytoplasm</location>
    </subcellularLocation>
</comment>
<keyword evidence="9 17" id="KW-0479">Metal-binding</keyword>
<dbReference type="HAMAP" id="MF_01113">
    <property type="entry name" value="DNApol_IV"/>
    <property type="match status" value="1"/>
</dbReference>
<evidence type="ECO:0000313" key="21">
    <source>
        <dbReference type="Proteomes" id="UP000650511"/>
    </source>
</evidence>
<proteinExistence type="inferred from homology"/>
<dbReference type="InterPro" id="IPR017961">
    <property type="entry name" value="DNA_pol_Y-fam_little_finger"/>
</dbReference>
<dbReference type="NCBIfam" id="NF003015">
    <property type="entry name" value="PRK03858.1"/>
    <property type="match status" value="1"/>
</dbReference>
<dbReference type="NCBIfam" id="NF002882">
    <property type="entry name" value="PRK03348.1"/>
    <property type="match status" value="1"/>
</dbReference>
<evidence type="ECO:0000256" key="8">
    <source>
        <dbReference type="ARBA" id="ARBA00022705"/>
    </source>
</evidence>
<feature type="active site" evidence="17">
    <location>
        <position position="145"/>
    </location>
</feature>
<evidence type="ECO:0000256" key="10">
    <source>
        <dbReference type="ARBA" id="ARBA00022763"/>
    </source>
</evidence>
<dbReference type="Gene3D" id="3.30.1490.100">
    <property type="entry name" value="DNA polymerase, Y-family, little finger domain"/>
    <property type="match status" value="1"/>
</dbReference>
<dbReference type="GO" id="GO:0006281">
    <property type="term" value="P:DNA repair"/>
    <property type="evidence" value="ECO:0007669"/>
    <property type="project" value="UniProtKB-UniRule"/>
</dbReference>
<feature type="region of interest" description="Disordered" evidence="18">
    <location>
        <begin position="12"/>
        <end position="34"/>
    </location>
</feature>
<dbReference type="FunFam" id="3.40.1170.60:FF:000001">
    <property type="entry name" value="DNA polymerase IV"/>
    <property type="match status" value="1"/>
</dbReference>
<dbReference type="EC" id="2.7.7.7" evidence="17"/>
<feature type="binding site" evidence="17">
    <location>
        <position position="144"/>
    </location>
    <ligand>
        <name>Mg(2+)</name>
        <dbReference type="ChEBI" id="CHEBI:18420"/>
    </ligand>
</feature>
<evidence type="ECO:0000256" key="2">
    <source>
        <dbReference type="ARBA" id="ARBA00010945"/>
    </source>
</evidence>
<dbReference type="CDD" id="cd03586">
    <property type="entry name" value="PolY_Pol_IV_kappa"/>
    <property type="match status" value="1"/>
</dbReference>
<keyword evidence="7 17" id="KW-0548">Nucleotidyltransferase</keyword>
<evidence type="ECO:0000256" key="11">
    <source>
        <dbReference type="ARBA" id="ARBA00022842"/>
    </source>
</evidence>
<dbReference type="PROSITE" id="PS50173">
    <property type="entry name" value="UMUC"/>
    <property type="match status" value="1"/>
</dbReference>
<dbReference type="SUPFAM" id="SSF100879">
    <property type="entry name" value="Lesion bypass DNA polymerase (Y-family), little finger domain"/>
    <property type="match status" value="1"/>
</dbReference>
<evidence type="ECO:0000256" key="5">
    <source>
        <dbReference type="ARBA" id="ARBA00022490"/>
    </source>
</evidence>
<comment type="function">
    <text evidence="15 17">Poorly processive, error-prone DNA polymerase involved in untargeted mutagenesis. Copies undamaged DNA at stalled replication forks, which arise in vivo from mismatched or misaligned primer ends. These misaligned primers can be extended by PolIV. Exhibits no 3'-5' exonuclease (proofreading) activity. May be involved in translesional synthesis, in conjunction with the beta clamp from PolIII.</text>
</comment>
<accession>A0A8J3AD32</accession>
<keyword evidence="8 17" id="KW-0235">DNA replication</keyword>
<dbReference type="GO" id="GO:0000287">
    <property type="term" value="F:magnesium ion binding"/>
    <property type="evidence" value="ECO:0007669"/>
    <property type="project" value="UniProtKB-UniRule"/>
</dbReference>
<reference evidence="20" key="1">
    <citation type="journal article" date="2014" name="Int. J. Syst. Evol. Microbiol.">
        <title>Complete genome sequence of Corynebacterium casei LMG S-19264T (=DSM 44701T), isolated from a smear-ripened cheese.</title>
        <authorList>
            <consortium name="US DOE Joint Genome Institute (JGI-PGF)"/>
            <person name="Walter F."/>
            <person name="Albersmeier A."/>
            <person name="Kalinowski J."/>
            <person name="Ruckert C."/>
        </authorList>
    </citation>
    <scope>NUCLEOTIDE SEQUENCE</scope>
    <source>
        <strain evidence="20">CGMCC 1.14988</strain>
    </source>
</reference>
<organism evidence="20 21">
    <name type="scientific">Egicoccus halophilus</name>
    <dbReference type="NCBI Taxonomy" id="1670830"/>
    <lineage>
        <taxon>Bacteria</taxon>
        <taxon>Bacillati</taxon>
        <taxon>Actinomycetota</taxon>
        <taxon>Nitriliruptoria</taxon>
        <taxon>Egicoccales</taxon>
        <taxon>Egicoccaceae</taxon>
        <taxon>Egicoccus</taxon>
    </lineage>
</organism>
<keyword evidence="13 17" id="KW-0238">DNA-binding</keyword>
<keyword evidence="14 17" id="KW-0234">DNA repair</keyword>
<dbReference type="GO" id="GO:0006261">
    <property type="term" value="P:DNA-templated DNA replication"/>
    <property type="evidence" value="ECO:0007669"/>
    <property type="project" value="UniProtKB-UniRule"/>
</dbReference>
<dbReference type="Gene3D" id="1.10.150.20">
    <property type="entry name" value="5' to 3' exonuclease, C-terminal subdomain"/>
    <property type="match status" value="1"/>
</dbReference>
<dbReference type="Pfam" id="PF21999">
    <property type="entry name" value="IMS_HHH_1"/>
    <property type="match status" value="1"/>
</dbReference>
<evidence type="ECO:0000256" key="17">
    <source>
        <dbReference type="HAMAP-Rule" id="MF_01113"/>
    </source>
</evidence>
<gene>
    <name evidence="17 20" type="primary">dinB</name>
    <name evidence="20" type="ORF">GCM10011354_08390</name>
</gene>
<evidence type="ECO:0000256" key="9">
    <source>
        <dbReference type="ARBA" id="ARBA00022723"/>
    </source>
</evidence>
<evidence type="ECO:0000256" key="16">
    <source>
        <dbReference type="ARBA" id="ARBA00049244"/>
    </source>
</evidence>
<dbReference type="InterPro" id="IPR043128">
    <property type="entry name" value="Rev_trsase/Diguanyl_cyclase"/>
</dbReference>
<dbReference type="Gene3D" id="3.30.70.270">
    <property type="match status" value="1"/>
</dbReference>
<dbReference type="GO" id="GO:0003684">
    <property type="term" value="F:damaged DNA binding"/>
    <property type="evidence" value="ECO:0007669"/>
    <property type="project" value="InterPro"/>
</dbReference>
<evidence type="ECO:0000313" key="20">
    <source>
        <dbReference type="EMBL" id="GGI04297.1"/>
    </source>
</evidence>
<keyword evidence="12 17" id="KW-0239">DNA-directed DNA polymerase</keyword>
<feature type="binding site" evidence="17">
    <location>
        <position position="50"/>
    </location>
    <ligand>
        <name>Mg(2+)</name>
        <dbReference type="ChEBI" id="CHEBI:18420"/>
    </ligand>
</feature>
<keyword evidence="10 17" id="KW-0227">DNA damage</keyword>
<feature type="region of interest" description="Disordered" evidence="18">
    <location>
        <begin position="265"/>
        <end position="293"/>
    </location>
</feature>
<dbReference type="PANTHER" id="PTHR11076:SF33">
    <property type="entry name" value="DNA POLYMERASE KAPPA"/>
    <property type="match status" value="1"/>
</dbReference>
<comment type="similarity">
    <text evidence="2 17">Belongs to the DNA polymerase type-Y family.</text>
</comment>
<dbReference type="InterPro" id="IPR036775">
    <property type="entry name" value="DNA_pol_Y-fam_lit_finger_sf"/>
</dbReference>
<dbReference type="Gene3D" id="3.40.1170.60">
    <property type="match status" value="1"/>
</dbReference>
<dbReference type="InterPro" id="IPR050116">
    <property type="entry name" value="DNA_polymerase-Y"/>
</dbReference>
<dbReference type="Pfam" id="PF11799">
    <property type="entry name" value="IMS_C"/>
    <property type="match status" value="1"/>
</dbReference>
<comment type="cofactor">
    <cofactor evidence="17">
        <name>Mg(2+)</name>
        <dbReference type="ChEBI" id="CHEBI:18420"/>
    </cofactor>
    <text evidence="17">Binds 2 magnesium ions per subunit.</text>
</comment>
<dbReference type="EMBL" id="BMHA01000003">
    <property type="protein sequence ID" value="GGI04297.1"/>
    <property type="molecule type" value="Genomic_DNA"/>
</dbReference>
<comment type="catalytic activity">
    <reaction evidence="16 17">
        <text>DNA(n) + a 2'-deoxyribonucleoside 5'-triphosphate = DNA(n+1) + diphosphate</text>
        <dbReference type="Rhea" id="RHEA:22508"/>
        <dbReference type="Rhea" id="RHEA-COMP:17339"/>
        <dbReference type="Rhea" id="RHEA-COMP:17340"/>
        <dbReference type="ChEBI" id="CHEBI:33019"/>
        <dbReference type="ChEBI" id="CHEBI:61560"/>
        <dbReference type="ChEBI" id="CHEBI:173112"/>
        <dbReference type="EC" id="2.7.7.7"/>
    </reaction>
</comment>
<keyword evidence="11 17" id="KW-0460">Magnesium</keyword>
<dbReference type="InterPro" id="IPR001126">
    <property type="entry name" value="UmuC"/>
</dbReference>
<evidence type="ECO:0000256" key="18">
    <source>
        <dbReference type="SAM" id="MobiDB-lite"/>
    </source>
</evidence>
<evidence type="ECO:0000256" key="7">
    <source>
        <dbReference type="ARBA" id="ARBA00022695"/>
    </source>
</evidence>
<dbReference type="FunFam" id="3.30.1490.100:FF:000004">
    <property type="entry name" value="DNA polymerase IV"/>
    <property type="match status" value="1"/>
</dbReference>
<comment type="subunit">
    <text evidence="3 17">Monomer.</text>
</comment>
<dbReference type="SUPFAM" id="SSF56672">
    <property type="entry name" value="DNA/RNA polymerases"/>
    <property type="match status" value="1"/>
</dbReference>
<evidence type="ECO:0000256" key="13">
    <source>
        <dbReference type="ARBA" id="ARBA00023125"/>
    </source>
</evidence>
<dbReference type="Proteomes" id="UP000650511">
    <property type="component" value="Unassembled WGS sequence"/>
</dbReference>
<evidence type="ECO:0000259" key="19">
    <source>
        <dbReference type="PROSITE" id="PS50173"/>
    </source>
</evidence>
<evidence type="ECO:0000256" key="1">
    <source>
        <dbReference type="ARBA" id="ARBA00004496"/>
    </source>
</evidence>
<protein>
    <recommendedName>
        <fullName evidence="17">DNA polymerase IV</fullName>
        <shortName evidence="17">Pol IV</shortName>
        <ecNumber evidence="17">2.7.7.7</ecNumber>
    </recommendedName>
</protein>
<dbReference type="Pfam" id="PF00817">
    <property type="entry name" value="IMS"/>
    <property type="match status" value="1"/>
</dbReference>
<sequence length="459" mass="49901">MIVHTRVVVHRSHRHPGTLAGEHPFGRPAGDRPPEVARVSGVAEPILHVDMDAFFASVEQRDDPALRGLPVVVGGAGGRGVVAAASYEARRFGVRSAMPMVRARRLCPHLVVAPHRFEAYREASRQVMEILQGYTPLVEPLSIDEAFLDVSGAVRLFGPPVEIARRIRLEVREQVALPCSIGVGSTKSVAKLLSAKAKPDGLLHWPADEVGARLRPLHVSELWGAGPKTVERLTAYGFRTVGQLADADLRTLQRVVGEVTGNHLHHLAHGRDPRSVTPTNPTKSVSAEQTYDEDIDDPDVLRRQLLRLCEKVGRRLRTAGLAGRTITLKVRFASFETVTRSSTLPAPTDRTHDLVTVATGLLDGLRLERARVRLLGVGVSNVGDGDTARQLSLDAPAELFPLEATGDATGWSDRRWEDVDRVADTVAERFGGLGVSFAALLDDDDDEARPGRDGRHDDG</sequence>
<dbReference type="NCBIfam" id="NF002677">
    <property type="entry name" value="PRK02406.1"/>
    <property type="match status" value="1"/>
</dbReference>
<dbReference type="AlphaFoldDB" id="A0A8J3AD32"/>
<feature type="domain" description="UmuC" evidence="19">
    <location>
        <begin position="46"/>
        <end position="226"/>
    </location>
</feature>
<name>A0A8J3AD32_9ACTN</name>
<evidence type="ECO:0000256" key="15">
    <source>
        <dbReference type="ARBA" id="ARBA00025589"/>
    </source>
</evidence>
<dbReference type="InterPro" id="IPR022880">
    <property type="entry name" value="DNApol_IV"/>
</dbReference>
<dbReference type="GO" id="GO:0003887">
    <property type="term" value="F:DNA-directed DNA polymerase activity"/>
    <property type="evidence" value="ECO:0007669"/>
    <property type="project" value="UniProtKB-UniRule"/>
</dbReference>
<dbReference type="PANTHER" id="PTHR11076">
    <property type="entry name" value="DNA REPAIR POLYMERASE UMUC / TRANSFERASE FAMILY MEMBER"/>
    <property type="match status" value="1"/>
</dbReference>
<keyword evidence="5 17" id="KW-0963">Cytoplasm</keyword>
<evidence type="ECO:0000256" key="4">
    <source>
        <dbReference type="ARBA" id="ARBA00022457"/>
    </source>
</evidence>
<dbReference type="GO" id="GO:0009432">
    <property type="term" value="P:SOS response"/>
    <property type="evidence" value="ECO:0007669"/>
    <property type="project" value="TreeGrafter"/>
</dbReference>
<comment type="caution">
    <text evidence="20">The sequence shown here is derived from an EMBL/GenBank/DDBJ whole genome shotgun (WGS) entry which is preliminary data.</text>
</comment>
<keyword evidence="4 17" id="KW-0515">Mutator protein</keyword>
<reference evidence="20" key="2">
    <citation type="submission" date="2020-09" db="EMBL/GenBank/DDBJ databases">
        <authorList>
            <person name="Sun Q."/>
            <person name="Zhou Y."/>
        </authorList>
    </citation>
    <scope>NUCLEOTIDE SEQUENCE</scope>
    <source>
        <strain evidence="20">CGMCC 1.14988</strain>
    </source>
</reference>
<dbReference type="GO" id="GO:0042276">
    <property type="term" value="P:error-prone translesion synthesis"/>
    <property type="evidence" value="ECO:0007669"/>
    <property type="project" value="TreeGrafter"/>
</dbReference>
<dbReference type="InterPro" id="IPR053848">
    <property type="entry name" value="IMS_HHH_1"/>
</dbReference>
<evidence type="ECO:0000256" key="12">
    <source>
        <dbReference type="ARBA" id="ARBA00022932"/>
    </source>
</evidence>
<feature type="site" description="Substrate discrimination" evidence="17">
    <location>
        <position position="55"/>
    </location>
</feature>
<dbReference type="GO" id="GO:0005829">
    <property type="term" value="C:cytosol"/>
    <property type="evidence" value="ECO:0007669"/>
    <property type="project" value="TreeGrafter"/>
</dbReference>
<evidence type="ECO:0000256" key="3">
    <source>
        <dbReference type="ARBA" id="ARBA00011245"/>
    </source>
</evidence>
<feature type="compositionally biased region" description="Polar residues" evidence="18">
    <location>
        <begin position="276"/>
        <end position="289"/>
    </location>
</feature>
<evidence type="ECO:0000256" key="6">
    <source>
        <dbReference type="ARBA" id="ARBA00022679"/>
    </source>
</evidence>
<keyword evidence="21" id="KW-1185">Reference proteome</keyword>
<keyword evidence="6 17" id="KW-0808">Transferase</keyword>
<evidence type="ECO:0000256" key="14">
    <source>
        <dbReference type="ARBA" id="ARBA00023204"/>
    </source>
</evidence>